<evidence type="ECO:0000313" key="2">
    <source>
        <dbReference type="Proteomes" id="UP000308600"/>
    </source>
</evidence>
<dbReference type="EMBL" id="ML208686">
    <property type="protein sequence ID" value="TFK61179.1"/>
    <property type="molecule type" value="Genomic_DNA"/>
</dbReference>
<dbReference type="Proteomes" id="UP000308600">
    <property type="component" value="Unassembled WGS sequence"/>
</dbReference>
<organism evidence="1 2">
    <name type="scientific">Pluteus cervinus</name>
    <dbReference type="NCBI Taxonomy" id="181527"/>
    <lineage>
        <taxon>Eukaryota</taxon>
        <taxon>Fungi</taxon>
        <taxon>Dikarya</taxon>
        <taxon>Basidiomycota</taxon>
        <taxon>Agaricomycotina</taxon>
        <taxon>Agaricomycetes</taxon>
        <taxon>Agaricomycetidae</taxon>
        <taxon>Agaricales</taxon>
        <taxon>Pluteineae</taxon>
        <taxon>Pluteaceae</taxon>
        <taxon>Pluteus</taxon>
    </lineage>
</organism>
<accession>A0ACD3A698</accession>
<evidence type="ECO:0000313" key="1">
    <source>
        <dbReference type="EMBL" id="TFK61179.1"/>
    </source>
</evidence>
<name>A0ACD3A698_9AGAR</name>
<keyword evidence="2" id="KW-1185">Reference proteome</keyword>
<gene>
    <name evidence="1" type="ORF">BDN72DRAFT_863797</name>
</gene>
<proteinExistence type="predicted"/>
<reference evidence="1 2" key="1">
    <citation type="journal article" date="2019" name="Nat. Ecol. Evol.">
        <title>Megaphylogeny resolves global patterns of mushroom evolution.</title>
        <authorList>
            <person name="Varga T."/>
            <person name="Krizsan K."/>
            <person name="Foldi C."/>
            <person name="Dima B."/>
            <person name="Sanchez-Garcia M."/>
            <person name="Sanchez-Ramirez S."/>
            <person name="Szollosi G.J."/>
            <person name="Szarkandi J.G."/>
            <person name="Papp V."/>
            <person name="Albert L."/>
            <person name="Andreopoulos W."/>
            <person name="Angelini C."/>
            <person name="Antonin V."/>
            <person name="Barry K.W."/>
            <person name="Bougher N.L."/>
            <person name="Buchanan P."/>
            <person name="Buyck B."/>
            <person name="Bense V."/>
            <person name="Catcheside P."/>
            <person name="Chovatia M."/>
            <person name="Cooper J."/>
            <person name="Damon W."/>
            <person name="Desjardin D."/>
            <person name="Finy P."/>
            <person name="Geml J."/>
            <person name="Haridas S."/>
            <person name="Hughes K."/>
            <person name="Justo A."/>
            <person name="Karasinski D."/>
            <person name="Kautmanova I."/>
            <person name="Kiss B."/>
            <person name="Kocsube S."/>
            <person name="Kotiranta H."/>
            <person name="LaButti K.M."/>
            <person name="Lechner B.E."/>
            <person name="Liimatainen K."/>
            <person name="Lipzen A."/>
            <person name="Lukacs Z."/>
            <person name="Mihaltcheva S."/>
            <person name="Morgado L.N."/>
            <person name="Niskanen T."/>
            <person name="Noordeloos M.E."/>
            <person name="Ohm R.A."/>
            <person name="Ortiz-Santana B."/>
            <person name="Ovrebo C."/>
            <person name="Racz N."/>
            <person name="Riley R."/>
            <person name="Savchenko A."/>
            <person name="Shiryaev A."/>
            <person name="Soop K."/>
            <person name="Spirin V."/>
            <person name="Szebenyi C."/>
            <person name="Tomsovsky M."/>
            <person name="Tulloss R.E."/>
            <person name="Uehling J."/>
            <person name="Grigoriev I.V."/>
            <person name="Vagvolgyi C."/>
            <person name="Papp T."/>
            <person name="Martin F.M."/>
            <person name="Miettinen O."/>
            <person name="Hibbett D.S."/>
            <person name="Nagy L.G."/>
        </authorList>
    </citation>
    <scope>NUCLEOTIDE SEQUENCE [LARGE SCALE GENOMIC DNA]</scope>
    <source>
        <strain evidence="1 2">NL-1719</strain>
    </source>
</reference>
<protein>
    <submittedName>
        <fullName evidence="1">Uncharacterized protein</fullName>
    </submittedName>
</protein>
<sequence>MTITSSSDSESDSRSSHPPPSMLRQPRPATPVMSPGTPNNGVGFMAETPPSVNNRYPPVSPIMSLEQPFCSNPPSLKRRRVGRLKRAPDVNMLINLANHEVLIQAENPYYAKAVGEAESLRVRAQELEVENRTLSSSDMHSSTFQCLKAEDRLQPSAKAEARCSPVCFPDERAGAKDYCAGLAEQFPKFEQFMIVKELPQDDARIQFYFQYRVG</sequence>